<dbReference type="EMBL" id="JAYWIO010000008">
    <property type="protein sequence ID" value="KAK7246980.1"/>
    <property type="molecule type" value="Genomic_DNA"/>
</dbReference>
<proteinExistence type="predicted"/>
<dbReference type="InterPro" id="IPR026960">
    <property type="entry name" value="RVT-Znf"/>
</dbReference>
<dbReference type="GO" id="GO:0003676">
    <property type="term" value="F:nucleic acid binding"/>
    <property type="evidence" value="ECO:0007669"/>
    <property type="project" value="InterPro"/>
</dbReference>
<feature type="domain" description="Reverse transcriptase zinc-binding" evidence="2">
    <location>
        <begin position="77"/>
        <end position="171"/>
    </location>
</feature>
<comment type="caution">
    <text evidence="3">The sequence shown here is derived from an EMBL/GenBank/DDBJ whole genome shotgun (WGS) entry which is preliminary data.</text>
</comment>
<dbReference type="InterPro" id="IPR002156">
    <property type="entry name" value="RNaseH_domain"/>
</dbReference>
<evidence type="ECO:0000259" key="1">
    <source>
        <dbReference type="Pfam" id="PF13456"/>
    </source>
</evidence>
<keyword evidence="4" id="KW-1185">Reference proteome</keyword>
<dbReference type="GO" id="GO:0004523">
    <property type="term" value="F:RNA-DNA hybrid ribonuclease activity"/>
    <property type="evidence" value="ECO:0007669"/>
    <property type="project" value="InterPro"/>
</dbReference>
<reference evidence="3 4" key="1">
    <citation type="submission" date="2024-01" db="EMBL/GenBank/DDBJ databases">
        <title>The genomes of 5 underutilized Papilionoideae crops provide insights into root nodulation and disease resistanc.</title>
        <authorList>
            <person name="Yuan L."/>
        </authorList>
    </citation>
    <scope>NUCLEOTIDE SEQUENCE [LARGE SCALE GENOMIC DNA]</scope>
    <source>
        <strain evidence="3">ZHUSHIDOU_FW_LH</strain>
        <tissue evidence="3">Leaf</tissue>
    </source>
</reference>
<dbReference type="Pfam" id="PF13456">
    <property type="entry name" value="RVT_3"/>
    <property type="match status" value="1"/>
</dbReference>
<dbReference type="Proteomes" id="UP001372338">
    <property type="component" value="Unassembled WGS sequence"/>
</dbReference>
<sequence length="333" mass="38015">MKRFLEEITGVPHSDIRKDQAITHVCHLIDPVTCNWDRAVVYNCFSHFEAEHIIRIQLRRSIQEDKLIWKHAQDGIYTVKSGYAMAMERSCPDSSSSTANTHQINWKRLWEGPSIPRSKELVWRACKGILPVRAALARRRIIQDDLCPCCGLDVESTYHALVSCPEVRGVWFAPCLGLRVEDQDIDFGLWFQSTFLDVDDKIASGLACELIWAIWARRNSWVFNNCRQDINHVLSYAASIHCPLVKHPKGNPPAQAWNSTSPNLSYWNGVLQDCKIDASHFEQYTLSYVNRNGNKVAHFLASFAFIVNNFIWLDDFPQSLLDLIQADVAISLG</sequence>
<feature type="domain" description="RNase H type-1" evidence="1">
    <location>
        <begin position="255"/>
        <end position="304"/>
    </location>
</feature>
<protein>
    <recommendedName>
        <fullName evidence="5">Reverse transcriptase zinc-binding domain-containing protein</fullName>
    </recommendedName>
</protein>
<evidence type="ECO:0000313" key="4">
    <source>
        <dbReference type="Proteomes" id="UP001372338"/>
    </source>
</evidence>
<organism evidence="3 4">
    <name type="scientific">Crotalaria pallida</name>
    <name type="common">Smooth rattlebox</name>
    <name type="synonym">Crotalaria striata</name>
    <dbReference type="NCBI Taxonomy" id="3830"/>
    <lineage>
        <taxon>Eukaryota</taxon>
        <taxon>Viridiplantae</taxon>
        <taxon>Streptophyta</taxon>
        <taxon>Embryophyta</taxon>
        <taxon>Tracheophyta</taxon>
        <taxon>Spermatophyta</taxon>
        <taxon>Magnoliopsida</taxon>
        <taxon>eudicotyledons</taxon>
        <taxon>Gunneridae</taxon>
        <taxon>Pentapetalae</taxon>
        <taxon>rosids</taxon>
        <taxon>fabids</taxon>
        <taxon>Fabales</taxon>
        <taxon>Fabaceae</taxon>
        <taxon>Papilionoideae</taxon>
        <taxon>50 kb inversion clade</taxon>
        <taxon>genistoids sensu lato</taxon>
        <taxon>core genistoids</taxon>
        <taxon>Crotalarieae</taxon>
        <taxon>Crotalaria</taxon>
    </lineage>
</organism>
<dbReference type="Pfam" id="PF13966">
    <property type="entry name" value="zf-RVT"/>
    <property type="match status" value="1"/>
</dbReference>
<evidence type="ECO:0000313" key="3">
    <source>
        <dbReference type="EMBL" id="KAK7246980.1"/>
    </source>
</evidence>
<gene>
    <name evidence="3" type="ORF">RIF29_41854</name>
</gene>
<evidence type="ECO:0008006" key="5">
    <source>
        <dbReference type="Google" id="ProtNLM"/>
    </source>
</evidence>
<accession>A0AAN9E6F4</accession>
<evidence type="ECO:0000259" key="2">
    <source>
        <dbReference type="Pfam" id="PF13966"/>
    </source>
</evidence>
<dbReference type="AlphaFoldDB" id="A0AAN9E6F4"/>
<name>A0AAN9E6F4_CROPI</name>